<dbReference type="InterPro" id="IPR041474">
    <property type="entry name" value="NicS_C"/>
</dbReference>
<dbReference type="PROSITE" id="PS01081">
    <property type="entry name" value="HTH_TETR_1"/>
    <property type="match status" value="1"/>
</dbReference>
<evidence type="ECO:0000256" key="1">
    <source>
        <dbReference type="ARBA" id="ARBA00023125"/>
    </source>
</evidence>
<dbReference type="InterPro" id="IPR036271">
    <property type="entry name" value="Tet_transcr_reg_TetR-rel_C_sf"/>
</dbReference>
<evidence type="ECO:0000313" key="5">
    <source>
        <dbReference type="Proteomes" id="UP000462014"/>
    </source>
</evidence>
<dbReference type="InterPro" id="IPR001647">
    <property type="entry name" value="HTH_TetR"/>
</dbReference>
<dbReference type="EMBL" id="WPIK01000001">
    <property type="protein sequence ID" value="MVN20115.1"/>
    <property type="molecule type" value="Genomic_DNA"/>
</dbReference>
<accession>A0A7K1SS26</accession>
<evidence type="ECO:0000313" key="4">
    <source>
        <dbReference type="EMBL" id="MVN20115.1"/>
    </source>
</evidence>
<dbReference type="Pfam" id="PF00440">
    <property type="entry name" value="TetR_N"/>
    <property type="match status" value="1"/>
</dbReference>
<sequence>MEKEKTDKKDHILDVAEKVFSELGYDGASTRLISGEANVNMAMLNYYFGSKEGLFIAVFERKINLFRTLLQNINEDESLSSWNKLELYIDKYVDRVVANSCFQKLVNREVSLSRHAEINEKITDILMTNVLEFKKVMQEGVDNGSFFEGADIGLCIATIFGTKNYIINTPQVASRMLGKDVLDENFLESELKPRMKIYMKKLLKSYLATEK</sequence>
<protein>
    <submittedName>
        <fullName evidence="4">TetR family transcriptional regulator</fullName>
    </submittedName>
</protein>
<comment type="caution">
    <text evidence="4">The sequence shown here is derived from an EMBL/GenBank/DDBJ whole genome shotgun (WGS) entry which is preliminary data.</text>
</comment>
<dbReference type="Pfam" id="PF17938">
    <property type="entry name" value="TetR_C_29"/>
    <property type="match status" value="1"/>
</dbReference>
<dbReference type="SUPFAM" id="SSF46689">
    <property type="entry name" value="Homeodomain-like"/>
    <property type="match status" value="1"/>
</dbReference>
<evidence type="ECO:0000256" key="2">
    <source>
        <dbReference type="PROSITE-ProRule" id="PRU00335"/>
    </source>
</evidence>
<name>A0A7K1SS26_9SPHI</name>
<dbReference type="InterPro" id="IPR023772">
    <property type="entry name" value="DNA-bd_HTH_TetR-type_CS"/>
</dbReference>
<dbReference type="AlphaFoldDB" id="A0A7K1SS26"/>
<evidence type="ECO:0000259" key="3">
    <source>
        <dbReference type="PROSITE" id="PS50977"/>
    </source>
</evidence>
<dbReference type="Gene3D" id="1.10.357.10">
    <property type="entry name" value="Tetracycline Repressor, domain 2"/>
    <property type="match status" value="1"/>
</dbReference>
<proteinExistence type="predicted"/>
<dbReference type="PANTHER" id="PTHR30328:SF54">
    <property type="entry name" value="HTH-TYPE TRANSCRIPTIONAL REPRESSOR SCO4008"/>
    <property type="match status" value="1"/>
</dbReference>
<feature type="domain" description="HTH tetR-type" evidence="3">
    <location>
        <begin position="6"/>
        <end position="66"/>
    </location>
</feature>
<dbReference type="InterPro" id="IPR009057">
    <property type="entry name" value="Homeodomain-like_sf"/>
</dbReference>
<keyword evidence="5" id="KW-1185">Reference proteome</keyword>
<dbReference type="InterPro" id="IPR050109">
    <property type="entry name" value="HTH-type_TetR-like_transc_reg"/>
</dbReference>
<feature type="DNA-binding region" description="H-T-H motif" evidence="2">
    <location>
        <begin position="29"/>
        <end position="48"/>
    </location>
</feature>
<dbReference type="PANTHER" id="PTHR30328">
    <property type="entry name" value="TRANSCRIPTIONAL REPRESSOR"/>
    <property type="match status" value="1"/>
</dbReference>
<dbReference type="Proteomes" id="UP000462014">
    <property type="component" value="Unassembled WGS sequence"/>
</dbReference>
<dbReference type="GO" id="GO:0003677">
    <property type="term" value="F:DNA binding"/>
    <property type="evidence" value="ECO:0007669"/>
    <property type="project" value="UniProtKB-UniRule"/>
</dbReference>
<reference evidence="4 5" key="1">
    <citation type="submission" date="2019-12" db="EMBL/GenBank/DDBJ databases">
        <title>Mucilaginibacter sp. HMF7410 genome sequencing and assembly.</title>
        <authorList>
            <person name="Kang H."/>
            <person name="Cha I."/>
            <person name="Kim H."/>
            <person name="Joh K."/>
        </authorList>
    </citation>
    <scope>NUCLEOTIDE SEQUENCE [LARGE SCALE GENOMIC DNA]</scope>
    <source>
        <strain evidence="4 5">HMF7410</strain>
    </source>
</reference>
<dbReference type="PROSITE" id="PS50977">
    <property type="entry name" value="HTH_TETR_2"/>
    <property type="match status" value="1"/>
</dbReference>
<keyword evidence="1 2" id="KW-0238">DNA-binding</keyword>
<dbReference type="SUPFAM" id="SSF48498">
    <property type="entry name" value="Tetracyclin repressor-like, C-terminal domain"/>
    <property type="match status" value="1"/>
</dbReference>
<dbReference type="PRINTS" id="PR00455">
    <property type="entry name" value="HTHTETR"/>
</dbReference>
<dbReference type="RefSeq" id="WP_157563148.1">
    <property type="nucleotide sequence ID" value="NZ_WPIK01000001.1"/>
</dbReference>
<gene>
    <name evidence="4" type="ORF">GO621_01025</name>
</gene>
<organism evidence="4 5">
    <name type="scientific">Mucilaginibacter arboris</name>
    <dbReference type="NCBI Taxonomy" id="2682090"/>
    <lineage>
        <taxon>Bacteria</taxon>
        <taxon>Pseudomonadati</taxon>
        <taxon>Bacteroidota</taxon>
        <taxon>Sphingobacteriia</taxon>
        <taxon>Sphingobacteriales</taxon>
        <taxon>Sphingobacteriaceae</taxon>
        <taxon>Mucilaginibacter</taxon>
    </lineage>
</organism>